<dbReference type="CDD" id="cd06261">
    <property type="entry name" value="TM_PBP2"/>
    <property type="match status" value="1"/>
</dbReference>
<sequence length="294" mass="33763">MGKRQVIFNYFYLLPILALVLFLFLYPVAYAVYISFTNFSLFHFFQYSYIGFKNYINILTNPNFYFVELLKNTAIWTIGSLIPMMILGFFLALILNQSDLKFKNVFFSSFLIPWAFPAYISLLIWSGMWDYSYGIINKIIGLIGIAPINWLNNTTYAWVALILTNVWLSFPYYTSIFLSALQSIPRELYEIAEVDGAGMLTRFARITLPMMKSTLVFVGVSGFIFTWNNFYPVFILTGGGPGTSTDILIVYSYQEAFSYNQYALASAYSIISTIILAIMAVIMFRYSRILEGRG</sequence>
<evidence type="ECO:0000313" key="9">
    <source>
        <dbReference type="EMBL" id="ALU28624.1"/>
    </source>
</evidence>
<dbReference type="SUPFAM" id="SSF160964">
    <property type="entry name" value="MalF N-terminal region-like"/>
    <property type="match status" value="1"/>
</dbReference>
<dbReference type="GO" id="GO:0055085">
    <property type="term" value="P:transmembrane transport"/>
    <property type="evidence" value="ECO:0007669"/>
    <property type="project" value="InterPro"/>
</dbReference>
<feature type="transmembrane region" description="Helical" evidence="7">
    <location>
        <begin position="131"/>
        <end position="150"/>
    </location>
</feature>
<feature type="transmembrane region" description="Helical" evidence="7">
    <location>
        <begin position="106"/>
        <end position="124"/>
    </location>
</feature>
<dbReference type="InterPro" id="IPR050809">
    <property type="entry name" value="UgpAE/MalFG_permease"/>
</dbReference>
<accession>A0A0U3FLU8</accession>
<dbReference type="PROSITE" id="PS50928">
    <property type="entry name" value="ABC_TM1"/>
    <property type="match status" value="1"/>
</dbReference>
<dbReference type="EMBL" id="CP013695">
    <property type="protein sequence ID" value="ALU31339.1"/>
    <property type="molecule type" value="Genomic_DNA"/>
</dbReference>
<feature type="transmembrane region" description="Helical" evidence="7">
    <location>
        <begin position="262"/>
        <end position="284"/>
    </location>
</feature>
<dbReference type="GO" id="GO:0005886">
    <property type="term" value="C:plasma membrane"/>
    <property type="evidence" value="ECO:0007669"/>
    <property type="project" value="UniProtKB-SubCell"/>
</dbReference>
<dbReference type="InterPro" id="IPR000515">
    <property type="entry name" value="MetI-like"/>
</dbReference>
<dbReference type="EMBL" id="CP013694">
    <property type="protein sequence ID" value="ALU28624.1"/>
    <property type="molecule type" value="Genomic_DNA"/>
</dbReference>
<dbReference type="OrthoDB" id="45815at2157"/>
<dbReference type="OMA" id="WYAYAMI"/>
<dbReference type="RefSeq" id="WP_011278013.1">
    <property type="nucleotide sequence ID" value="NZ_BHWZ01000002.1"/>
</dbReference>
<keyword evidence="5 7" id="KW-1133">Transmembrane helix</keyword>
<evidence type="ECO:0000256" key="4">
    <source>
        <dbReference type="ARBA" id="ARBA00022692"/>
    </source>
</evidence>
<keyword evidence="2 7" id="KW-0813">Transport</keyword>
<feature type="transmembrane region" description="Helical" evidence="7">
    <location>
        <begin position="156"/>
        <end position="181"/>
    </location>
</feature>
<dbReference type="Pfam" id="PF00528">
    <property type="entry name" value="BPD_transp_1"/>
    <property type="match status" value="1"/>
</dbReference>
<dbReference type="PaxDb" id="1435377-SUSAZ_05540"/>
<feature type="transmembrane region" description="Helical" evidence="7">
    <location>
        <begin position="7"/>
        <end position="26"/>
    </location>
</feature>
<feature type="transmembrane region" description="Helical" evidence="7">
    <location>
        <begin position="215"/>
        <end position="234"/>
    </location>
</feature>
<feature type="domain" description="ABC transmembrane type-1" evidence="8">
    <location>
        <begin position="70"/>
        <end position="283"/>
    </location>
</feature>
<keyword evidence="3" id="KW-1003">Cell membrane</keyword>
<protein>
    <submittedName>
        <fullName evidence="10">Sugar ABC transporter permease</fullName>
    </submittedName>
</protein>
<evidence type="ECO:0000256" key="3">
    <source>
        <dbReference type="ARBA" id="ARBA00022475"/>
    </source>
</evidence>
<name>A0A0U3FLU8_9CREN</name>
<evidence type="ECO:0000256" key="7">
    <source>
        <dbReference type="RuleBase" id="RU363032"/>
    </source>
</evidence>
<evidence type="ECO:0000313" key="12">
    <source>
        <dbReference type="Proteomes" id="UP000065473"/>
    </source>
</evidence>
<evidence type="ECO:0000313" key="11">
    <source>
        <dbReference type="Proteomes" id="UP000060043"/>
    </source>
</evidence>
<feature type="transmembrane region" description="Helical" evidence="7">
    <location>
        <begin position="73"/>
        <end position="94"/>
    </location>
</feature>
<gene>
    <name evidence="9" type="ORF">ATY89_00675</name>
    <name evidence="10" type="ORF">ATZ20_03715</name>
</gene>
<dbReference type="Gene3D" id="1.10.3720.10">
    <property type="entry name" value="MetI-like"/>
    <property type="match status" value="1"/>
</dbReference>
<evidence type="ECO:0000256" key="5">
    <source>
        <dbReference type="ARBA" id="ARBA00022989"/>
    </source>
</evidence>
<evidence type="ECO:0000256" key="2">
    <source>
        <dbReference type="ARBA" id="ARBA00022448"/>
    </source>
</evidence>
<dbReference type="Proteomes" id="UP000060043">
    <property type="component" value="Chromosome"/>
</dbReference>
<evidence type="ECO:0000259" key="8">
    <source>
        <dbReference type="PROSITE" id="PS50928"/>
    </source>
</evidence>
<feature type="transmembrane region" description="Helical" evidence="7">
    <location>
        <begin position="32"/>
        <end position="52"/>
    </location>
</feature>
<dbReference type="GeneID" id="14551669"/>
<comment type="subcellular location">
    <subcellularLocation>
        <location evidence="1 7">Cell membrane</location>
        <topology evidence="1 7">Multi-pass membrane protein</topology>
    </subcellularLocation>
</comment>
<dbReference type="AlphaFoldDB" id="A0A0U3FLU8"/>
<dbReference type="SUPFAM" id="SSF161098">
    <property type="entry name" value="MetI-like"/>
    <property type="match status" value="1"/>
</dbReference>
<keyword evidence="4 7" id="KW-0812">Transmembrane</keyword>
<dbReference type="PANTHER" id="PTHR43227">
    <property type="entry name" value="BLL4140 PROTEIN"/>
    <property type="match status" value="1"/>
</dbReference>
<dbReference type="InterPro" id="IPR035906">
    <property type="entry name" value="MetI-like_sf"/>
</dbReference>
<dbReference type="STRING" id="1435377.SUSAZ_05540"/>
<comment type="similarity">
    <text evidence="7">Belongs to the binding-protein-dependent transport system permease family.</text>
</comment>
<reference evidence="11 12" key="1">
    <citation type="submission" date="2015-12" db="EMBL/GenBank/DDBJ databases">
        <title>A stable core within a dynamic pangenome in Sulfolobus acidocaldarius.</title>
        <authorList>
            <person name="Anderson R."/>
            <person name="Kouris A."/>
            <person name="Seward C."/>
            <person name="Campbell K."/>
            <person name="Whitaker R."/>
        </authorList>
    </citation>
    <scope>NUCLEOTIDE SEQUENCE [LARGE SCALE GENOMIC DNA]</scope>
    <source>
        <strain evidence="9 12">GG12-C01-09</strain>
        <strain evidence="10 11">NG05B_CO5_07</strain>
    </source>
</reference>
<evidence type="ECO:0000313" key="10">
    <source>
        <dbReference type="EMBL" id="ALU31339.1"/>
    </source>
</evidence>
<organism evidence="10 11">
    <name type="scientific">Sulfolobus acidocaldarius</name>
    <dbReference type="NCBI Taxonomy" id="2285"/>
    <lineage>
        <taxon>Archaea</taxon>
        <taxon>Thermoproteota</taxon>
        <taxon>Thermoprotei</taxon>
        <taxon>Sulfolobales</taxon>
        <taxon>Sulfolobaceae</taxon>
        <taxon>Sulfolobus</taxon>
    </lineage>
</organism>
<keyword evidence="6 7" id="KW-0472">Membrane</keyword>
<dbReference type="PANTHER" id="PTHR43227:SF7">
    <property type="entry name" value="ARABINOOLIGOSACCHARIDES TRANSPORT SYSTEM PERMEASE PROTEIN ARAP"/>
    <property type="match status" value="1"/>
</dbReference>
<proteinExistence type="inferred from homology"/>
<dbReference type="Proteomes" id="UP000065473">
    <property type="component" value="Chromosome"/>
</dbReference>
<evidence type="ECO:0000256" key="6">
    <source>
        <dbReference type="ARBA" id="ARBA00023136"/>
    </source>
</evidence>
<evidence type="ECO:0000256" key="1">
    <source>
        <dbReference type="ARBA" id="ARBA00004651"/>
    </source>
</evidence>